<evidence type="ECO:0000313" key="2">
    <source>
        <dbReference type="Proteomes" id="UP000735302"/>
    </source>
</evidence>
<accession>A0AAV4AHG2</accession>
<proteinExistence type="predicted"/>
<reference evidence="1 2" key="1">
    <citation type="journal article" date="2021" name="Elife">
        <title>Chloroplast acquisition without the gene transfer in kleptoplastic sea slugs, Plakobranchus ocellatus.</title>
        <authorList>
            <person name="Maeda T."/>
            <person name="Takahashi S."/>
            <person name="Yoshida T."/>
            <person name="Shimamura S."/>
            <person name="Takaki Y."/>
            <person name="Nagai Y."/>
            <person name="Toyoda A."/>
            <person name="Suzuki Y."/>
            <person name="Arimoto A."/>
            <person name="Ishii H."/>
            <person name="Satoh N."/>
            <person name="Nishiyama T."/>
            <person name="Hasebe M."/>
            <person name="Maruyama T."/>
            <person name="Minagawa J."/>
            <person name="Obokata J."/>
            <person name="Shigenobu S."/>
        </authorList>
    </citation>
    <scope>NUCLEOTIDE SEQUENCE [LARGE SCALE GENOMIC DNA]</scope>
</reference>
<keyword evidence="2" id="KW-1185">Reference proteome</keyword>
<name>A0AAV4AHG2_9GAST</name>
<gene>
    <name evidence="1" type="ORF">PoB_003273300</name>
</gene>
<organism evidence="1 2">
    <name type="scientific">Plakobranchus ocellatus</name>
    <dbReference type="NCBI Taxonomy" id="259542"/>
    <lineage>
        <taxon>Eukaryota</taxon>
        <taxon>Metazoa</taxon>
        <taxon>Spiralia</taxon>
        <taxon>Lophotrochozoa</taxon>
        <taxon>Mollusca</taxon>
        <taxon>Gastropoda</taxon>
        <taxon>Heterobranchia</taxon>
        <taxon>Euthyneura</taxon>
        <taxon>Panpulmonata</taxon>
        <taxon>Sacoglossa</taxon>
        <taxon>Placobranchoidea</taxon>
        <taxon>Plakobranchidae</taxon>
        <taxon>Plakobranchus</taxon>
    </lineage>
</organism>
<comment type="caution">
    <text evidence="1">The sequence shown here is derived from an EMBL/GenBank/DDBJ whole genome shotgun (WGS) entry which is preliminary data.</text>
</comment>
<protein>
    <submittedName>
        <fullName evidence="1">Uncharacterized protein</fullName>
    </submittedName>
</protein>
<sequence>MVEPYEGAVIRTAISEACIGLNVSRCKHDNSHTAVEVLPYIACTQQDYLKLSGAPSAQGDSGMTRTLDRMVPAYLMASVLFSVPPMTPTFVKTLELIESTKRAREGGIYFKCQI</sequence>
<evidence type="ECO:0000313" key="1">
    <source>
        <dbReference type="EMBL" id="GFO06228.1"/>
    </source>
</evidence>
<dbReference type="EMBL" id="BLXT01003768">
    <property type="protein sequence ID" value="GFO06228.1"/>
    <property type="molecule type" value="Genomic_DNA"/>
</dbReference>
<dbReference type="Proteomes" id="UP000735302">
    <property type="component" value="Unassembled WGS sequence"/>
</dbReference>
<dbReference type="AlphaFoldDB" id="A0AAV4AHG2"/>